<dbReference type="InterPro" id="IPR029069">
    <property type="entry name" value="HotDog_dom_sf"/>
</dbReference>
<reference evidence="4" key="1">
    <citation type="journal article" date="2019" name="Int. J. Syst. Evol. Microbiol.">
        <title>The Global Catalogue of Microorganisms (GCM) 10K type strain sequencing project: providing services to taxonomists for standard genome sequencing and annotation.</title>
        <authorList>
            <consortium name="The Broad Institute Genomics Platform"/>
            <consortium name="The Broad Institute Genome Sequencing Center for Infectious Disease"/>
            <person name="Wu L."/>
            <person name="Ma J."/>
        </authorList>
    </citation>
    <scope>NUCLEOTIDE SEQUENCE [LARGE SCALE GENOMIC DNA]</scope>
    <source>
        <strain evidence="4">KCTC 52640</strain>
    </source>
</reference>
<evidence type="ECO:0000256" key="1">
    <source>
        <dbReference type="SAM" id="MobiDB-lite"/>
    </source>
</evidence>
<name>A0ABV7ERK4_9GAMM</name>
<dbReference type="PANTHER" id="PTHR43841:SF1">
    <property type="entry name" value="3-HYDROXYACYL-THIOESTER DEHYDRATASE X"/>
    <property type="match status" value="1"/>
</dbReference>
<feature type="domain" description="MaoC-like" evidence="2">
    <location>
        <begin position="193"/>
        <end position="273"/>
    </location>
</feature>
<proteinExistence type="predicted"/>
<dbReference type="Pfam" id="PF01575">
    <property type="entry name" value="MaoC_dehydratas"/>
    <property type="match status" value="1"/>
</dbReference>
<dbReference type="EMBL" id="JBHRSS010000008">
    <property type="protein sequence ID" value="MFC3105398.1"/>
    <property type="molecule type" value="Genomic_DNA"/>
</dbReference>
<dbReference type="Proteomes" id="UP001595462">
    <property type="component" value="Unassembled WGS sequence"/>
</dbReference>
<feature type="region of interest" description="Disordered" evidence="1">
    <location>
        <begin position="160"/>
        <end position="185"/>
    </location>
</feature>
<dbReference type="SUPFAM" id="SSF54637">
    <property type="entry name" value="Thioesterase/thiol ester dehydrase-isomerase"/>
    <property type="match status" value="2"/>
</dbReference>
<accession>A0ABV7ERK4</accession>
<organism evidence="3 4">
    <name type="scientific">Salinisphaera aquimarina</name>
    <dbReference type="NCBI Taxonomy" id="2094031"/>
    <lineage>
        <taxon>Bacteria</taxon>
        <taxon>Pseudomonadati</taxon>
        <taxon>Pseudomonadota</taxon>
        <taxon>Gammaproteobacteria</taxon>
        <taxon>Salinisphaerales</taxon>
        <taxon>Salinisphaeraceae</taxon>
        <taxon>Salinisphaera</taxon>
    </lineage>
</organism>
<protein>
    <submittedName>
        <fullName evidence="3">MaoC family dehydratase</fullName>
    </submittedName>
</protein>
<dbReference type="PANTHER" id="PTHR43841">
    <property type="entry name" value="3-HYDROXYACYL-THIOESTER DEHYDRATASE HTDX-RELATED"/>
    <property type="match status" value="1"/>
</dbReference>
<gene>
    <name evidence="3" type="ORF">ACFOSU_16100</name>
</gene>
<dbReference type="InterPro" id="IPR002539">
    <property type="entry name" value="MaoC-like_dom"/>
</dbReference>
<evidence type="ECO:0000259" key="2">
    <source>
        <dbReference type="Pfam" id="PF01575"/>
    </source>
</evidence>
<evidence type="ECO:0000313" key="3">
    <source>
        <dbReference type="EMBL" id="MFC3105398.1"/>
    </source>
</evidence>
<dbReference type="RefSeq" id="WP_380690952.1">
    <property type="nucleotide sequence ID" value="NZ_JBHRSS010000008.1"/>
</dbReference>
<dbReference type="Gene3D" id="3.10.129.10">
    <property type="entry name" value="Hotdog Thioesterase"/>
    <property type="match status" value="1"/>
</dbReference>
<keyword evidence="4" id="KW-1185">Reference proteome</keyword>
<sequence length="297" mass="32831">MAQQQIRLEYDSLPAVMPSYLRAATTLSGGLSTGQTIPDMVAELRGREVRAEPLAKYRKVCGFSHAHHLPVTYPHVLAFPMHMAVMTDKRFPLKLLGLIHVRNEITQHRSIGADETLDLEVAVGGHREVAKGVEFDLITRVRDHAGDLIWEETGTMLSRQKSSVSEADKKSAKKQSKTDALADAEHTNEWQVPADIGRRYAAAAGDYNPIHLSPWSAKLFGFPRAIATGMWTKARAAAALEPELTRDAYTLALAFKKPVFLPSRARFGYTLTEAGADFALTNTQGDILHLKGDVRYL</sequence>
<evidence type="ECO:0000313" key="4">
    <source>
        <dbReference type="Proteomes" id="UP001595462"/>
    </source>
</evidence>
<comment type="caution">
    <text evidence="3">The sequence shown here is derived from an EMBL/GenBank/DDBJ whole genome shotgun (WGS) entry which is preliminary data.</text>
</comment>